<feature type="domain" description="Carrier" evidence="1">
    <location>
        <begin position="1"/>
        <end position="71"/>
    </location>
</feature>
<dbReference type="PROSITE" id="PS50075">
    <property type="entry name" value="CARRIER"/>
    <property type="match status" value="1"/>
</dbReference>
<dbReference type="Proteomes" id="UP000186351">
    <property type="component" value="Chromosome"/>
</dbReference>
<dbReference type="KEGG" id="pary:A4V02_06365"/>
<dbReference type="SUPFAM" id="SSF47336">
    <property type="entry name" value="ACP-like"/>
    <property type="match status" value="1"/>
</dbReference>
<dbReference type="GeneID" id="65536475"/>
<dbReference type="EMBL" id="CP015402">
    <property type="protein sequence ID" value="ANU63382.1"/>
    <property type="molecule type" value="Genomic_DNA"/>
</dbReference>
<dbReference type="AlphaFoldDB" id="A0A1B1S9A2"/>
<evidence type="ECO:0000313" key="4">
    <source>
        <dbReference type="Proteomes" id="UP000186351"/>
    </source>
</evidence>
<dbReference type="Pfam" id="PF00550">
    <property type="entry name" value="PP-binding"/>
    <property type="match status" value="1"/>
</dbReference>
<accession>A0A1Z2XJI3</accession>
<proteinExistence type="predicted"/>
<accession>A0A1B1S9A2</accession>
<dbReference type="RefSeq" id="WP_068960657.1">
    <property type="nucleotide sequence ID" value="NZ_CAJTAP010000039.1"/>
</dbReference>
<keyword evidence="4" id="KW-1185">Reference proteome</keyword>
<dbReference type="EMBL" id="CP015402">
    <property type="protein sequence ID" value="ANU63314.1"/>
    <property type="molecule type" value="Genomic_DNA"/>
</dbReference>
<protein>
    <submittedName>
        <fullName evidence="3">Acyl carrier protein</fullName>
    </submittedName>
</protein>
<evidence type="ECO:0000259" key="1">
    <source>
        <dbReference type="PROSITE" id="PS50075"/>
    </source>
</evidence>
<evidence type="ECO:0000313" key="2">
    <source>
        <dbReference type="EMBL" id="ANU63314.1"/>
    </source>
</evidence>
<dbReference type="OrthoDB" id="1078107at2"/>
<reference evidence="4" key="1">
    <citation type="submission" date="2016-04" db="EMBL/GenBank/DDBJ databases">
        <title>Complete Genome Sequences of Twelve Strains of a Stable Defined Moderately Diverse Mouse Microbiota 2 (sDMDMm2).</title>
        <authorList>
            <person name="Uchimura Y."/>
            <person name="Wyss M."/>
            <person name="Brugiroux S."/>
            <person name="Limenitakis J.P."/>
            <person name="Stecher B."/>
            <person name="McCoy K.D."/>
            <person name="Macpherson A.J."/>
        </authorList>
    </citation>
    <scope>NUCLEOTIDE SEQUENCE [LARGE SCALE GENOMIC DNA]</scope>
    <source>
        <strain evidence="4">YL27</strain>
    </source>
</reference>
<dbReference type="InterPro" id="IPR036736">
    <property type="entry name" value="ACP-like_sf"/>
</dbReference>
<dbReference type="KEGG" id="pary:A4V02_05965"/>
<dbReference type="InterPro" id="IPR009081">
    <property type="entry name" value="PP-bd_ACP"/>
</dbReference>
<evidence type="ECO:0000313" key="3">
    <source>
        <dbReference type="EMBL" id="ANU63382.1"/>
    </source>
</evidence>
<name>A0A1B1S9A2_9BACT</name>
<sequence length="74" mass="8417">MKEHIRTLLEDLLPLVDLDSDFLFAELDSLGVTTILMVLSQEYGIELEAKDATPKNLRSLDSIVEMVNRRLAEK</sequence>
<gene>
    <name evidence="2" type="ORF">A4V02_05965</name>
    <name evidence="3" type="ORF">A4V02_06365</name>
</gene>
<dbReference type="STRING" id="1796646.A4V02_05965"/>
<organism evidence="3 4">
    <name type="scientific">Muribaculum intestinale</name>
    <dbReference type="NCBI Taxonomy" id="1796646"/>
    <lineage>
        <taxon>Bacteria</taxon>
        <taxon>Pseudomonadati</taxon>
        <taxon>Bacteroidota</taxon>
        <taxon>Bacteroidia</taxon>
        <taxon>Bacteroidales</taxon>
        <taxon>Muribaculaceae</taxon>
        <taxon>Muribaculum</taxon>
    </lineage>
</organism>
<dbReference type="Gene3D" id="1.10.1200.10">
    <property type="entry name" value="ACP-like"/>
    <property type="match status" value="1"/>
</dbReference>
<reference evidence="3" key="2">
    <citation type="submission" date="2017-04" db="EMBL/GenBank/DDBJ databases">
        <title>Complete Genome Sequences of Twelve Strains of a Stable Defined Moderately Diverse Mouse Microbiota 2 (sDMDMm2).</title>
        <authorList>
            <person name="Uchimura Y."/>
            <person name="Wyss M."/>
            <person name="Brugiroux S."/>
            <person name="Limenitakis J.P."/>
            <person name="Stecher B."/>
            <person name="McCoy K.D."/>
            <person name="Macpherson A.J."/>
        </authorList>
    </citation>
    <scope>NUCLEOTIDE SEQUENCE</scope>
    <source>
        <strain evidence="3">YL27</strain>
    </source>
</reference>